<sequence>MGSMMSILDQVGQVEDARVGRKIQRQHDIKSRTDKHQSQAAERKQKKSNRLEEIKTQLRKRAPPSTVKGRLAKKQPGSAKLKRTLTSVNRDWDAALRSSEPGSKGADADSKAKKRVTFAASG</sequence>
<evidence type="ECO:0000313" key="1">
    <source>
        <dbReference type="EMBL" id="KAJ2796442.1"/>
    </source>
</evidence>
<gene>
    <name evidence="1" type="ORF">H4R21_004715</name>
</gene>
<evidence type="ECO:0000313" key="2">
    <source>
        <dbReference type="Proteomes" id="UP001140087"/>
    </source>
</evidence>
<reference evidence="1" key="1">
    <citation type="submission" date="2022-07" db="EMBL/GenBank/DDBJ databases">
        <title>Phylogenomic reconstructions and comparative analyses of Kickxellomycotina fungi.</title>
        <authorList>
            <person name="Reynolds N.K."/>
            <person name="Stajich J.E."/>
            <person name="Barry K."/>
            <person name="Grigoriev I.V."/>
            <person name="Crous P."/>
            <person name="Smith M.E."/>
        </authorList>
    </citation>
    <scope>NUCLEOTIDE SEQUENCE</scope>
    <source>
        <strain evidence="1">BCRC 34780</strain>
    </source>
</reference>
<organism evidence="1 2">
    <name type="scientific">Coemansia helicoidea</name>
    <dbReference type="NCBI Taxonomy" id="1286919"/>
    <lineage>
        <taxon>Eukaryota</taxon>
        <taxon>Fungi</taxon>
        <taxon>Fungi incertae sedis</taxon>
        <taxon>Zoopagomycota</taxon>
        <taxon>Kickxellomycotina</taxon>
        <taxon>Kickxellomycetes</taxon>
        <taxon>Kickxellales</taxon>
        <taxon>Kickxellaceae</taxon>
        <taxon>Coemansia</taxon>
    </lineage>
</organism>
<dbReference type="Proteomes" id="UP001140087">
    <property type="component" value="Unassembled WGS sequence"/>
</dbReference>
<dbReference type="EMBL" id="JANBUN010001874">
    <property type="protein sequence ID" value="KAJ2796442.1"/>
    <property type="molecule type" value="Genomic_DNA"/>
</dbReference>
<keyword evidence="2" id="KW-1185">Reference proteome</keyword>
<accession>A0ACC1KW77</accession>
<protein>
    <submittedName>
        <fullName evidence="1">Uncharacterized protein</fullName>
    </submittedName>
</protein>
<comment type="caution">
    <text evidence="1">The sequence shown here is derived from an EMBL/GenBank/DDBJ whole genome shotgun (WGS) entry which is preliminary data.</text>
</comment>
<name>A0ACC1KW77_9FUNG</name>
<proteinExistence type="predicted"/>